<dbReference type="SUPFAM" id="SSF51735">
    <property type="entry name" value="NAD(P)-binding Rossmann-fold domains"/>
    <property type="match status" value="1"/>
</dbReference>
<feature type="domain" description="DC1" evidence="2">
    <location>
        <begin position="459"/>
        <end position="514"/>
    </location>
</feature>
<dbReference type="PANTHER" id="PTHR32410">
    <property type="entry name" value="CYSTEINE/HISTIDINE-RICH C1 DOMAIN FAMILY PROTEIN"/>
    <property type="match status" value="1"/>
</dbReference>
<dbReference type="InterPro" id="IPR053192">
    <property type="entry name" value="Vacuole_Formation_Reg"/>
</dbReference>
<dbReference type="Pfam" id="PF03107">
    <property type="entry name" value="C1_2"/>
    <property type="match status" value="4"/>
</dbReference>
<dbReference type="PROSITE" id="PS00061">
    <property type="entry name" value="ADH_SHORT"/>
    <property type="match status" value="1"/>
</dbReference>
<dbReference type="PANTHER" id="PTHR32410:SF161">
    <property type="entry name" value="DC1, ZINC FINGER, RING_FYVE_PHD-TYPE-RELATED"/>
    <property type="match status" value="1"/>
</dbReference>
<dbReference type="InterPro" id="IPR046349">
    <property type="entry name" value="C1-like_sf"/>
</dbReference>
<dbReference type="AlphaFoldDB" id="A0AA38WFK7"/>
<name>A0AA38WFK7_9ASTR</name>
<sequence>MADETALSKLVPWDELSGKVVLVTGASSGIGREFCLDLAKAGCKIVAAARRVDRLLSLCDEINRAENVGAMAVELDVAAKGPAIEASVKKAWDAFGRIDCLINNAGVRGSVSSPLELSEEEWESTMRTNLTGTWLVSKYVCKHMRDAKIGGSIINISSSVALGRVYQPGALAYSSSKTGVVTLTKVMAMELGMYNIRVNSINPGLFKSEITEGLLKIPGLYTYGRRTIPLKIPGTPGTTDPALTSLVRYLIHDSSEYISGNTFIVDADLQSYDLTYEDEEEDDVKQEIAAQLEFRSPCNRCGEEINWFHRYYYKCDDESCVYSIHKFCAEIPTTLEYPSNITRPLILVQWGVNWWCNICRTRHEPEDLRYCCSSPGSDFSIDVNCAVKRLKTNIIHHPSHMHPLVCMTKRITCECDACGKEHKGIFYHCTTCATLFLHRDCAFLPRKLLIQDAYTDGSFSHTHPLTLAYSFPYDDQRANYFPKCRVCGKSFHGKDNLWMYKCEDCKYYTHLDCATAREEPFMSIFSTPGLGKSIKNFEDADYPDLLHFPLPDQTHSLLKEIFFKQMASSPTPSASNNILQHSSHQHPLILIDHDDTKSCDLLLHNPMKKIELLCNGCLKPITNMPFYKCSTTPNQECHDFVLHEWCTRLPDQVLDHPGHPEHSLLLLPNASHHHMLLGVFKCRVCRLPCNGFVYSCVECDYHIDVNCAFIPDKILHQAHPNHLINWRVQSEQHTKACRSCSTTIWTYNISFSCPSCEFDLHPECALFLPQTIRHVVDKHPMKLSYLPIENHKSLYFCEVCEEKFYPRGWFYHCYECVQSIHSACSPLILDCRRAAPHPAFPRRIYKFLNIKFGGVHNIEDHSHPVSFVQGIESDGDCDSCWLKQTCTTSLMQGFKNDLEASNSKQKLMKLVKNNEKPTSYLY</sequence>
<keyword evidence="1" id="KW-0677">Repeat</keyword>
<dbReference type="SUPFAM" id="SSF57889">
    <property type="entry name" value="Cysteine-rich domain"/>
    <property type="match status" value="5"/>
</dbReference>
<dbReference type="InterPro" id="IPR036291">
    <property type="entry name" value="NAD(P)-bd_dom_sf"/>
</dbReference>
<dbReference type="FunFam" id="3.40.50.720:FF:000084">
    <property type="entry name" value="Short-chain dehydrogenase reductase"/>
    <property type="match status" value="1"/>
</dbReference>
<reference evidence="3" key="1">
    <citation type="submission" date="2023-03" db="EMBL/GenBank/DDBJ databases">
        <title>Chromosome-scale reference genome and RAD-based genetic map of yellow starthistle (Centaurea solstitialis) reveal putative structural variation and QTLs associated with invader traits.</title>
        <authorList>
            <person name="Reatini B."/>
            <person name="Cang F.A."/>
            <person name="Jiang Q."/>
            <person name="Mckibben M.T.W."/>
            <person name="Barker M.S."/>
            <person name="Rieseberg L.H."/>
            <person name="Dlugosch K.M."/>
        </authorList>
    </citation>
    <scope>NUCLEOTIDE SEQUENCE</scope>
    <source>
        <strain evidence="3">CAN-66</strain>
        <tissue evidence="3">Leaf</tissue>
    </source>
</reference>
<dbReference type="Proteomes" id="UP001172457">
    <property type="component" value="Chromosome 5"/>
</dbReference>
<dbReference type="Pfam" id="PF00106">
    <property type="entry name" value="adh_short"/>
    <property type="match status" value="1"/>
</dbReference>
<feature type="domain" description="DC1" evidence="2">
    <location>
        <begin position="658"/>
        <end position="708"/>
    </location>
</feature>
<dbReference type="GO" id="GO:0016616">
    <property type="term" value="F:oxidoreductase activity, acting on the CH-OH group of donors, NAD or NADP as acceptor"/>
    <property type="evidence" value="ECO:0007669"/>
    <property type="project" value="UniProtKB-ARBA"/>
</dbReference>
<dbReference type="InterPro" id="IPR002347">
    <property type="entry name" value="SDR_fam"/>
</dbReference>
<accession>A0AA38WFK7</accession>
<evidence type="ECO:0000313" key="4">
    <source>
        <dbReference type="Proteomes" id="UP001172457"/>
    </source>
</evidence>
<organism evidence="3 4">
    <name type="scientific">Centaurea solstitialis</name>
    <name type="common">yellow star-thistle</name>
    <dbReference type="NCBI Taxonomy" id="347529"/>
    <lineage>
        <taxon>Eukaryota</taxon>
        <taxon>Viridiplantae</taxon>
        <taxon>Streptophyta</taxon>
        <taxon>Embryophyta</taxon>
        <taxon>Tracheophyta</taxon>
        <taxon>Spermatophyta</taxon>
        <taxon>Magnoliopsida</taxon>
        <taxon>eudicotyledons</taxon>
        <taxon>Gunneridae</taxon>
        <taxon>Pentapetalae</taxon>
        <taxon>asterids</taxon>
        <taxon>campanulids</taxon>
        <taxon>Asterales</taxon>
        <taxon>Asteraceae</taxon>
        <taxon>Carduoideae</taxon>
        <taxon>Cardueae</taxon>
        <taxon>Centaureinae</taxon>
        <taxon>Centaurea</taxon>
    </lineage>
</organism>
<dbReference type="InterPro" id="IPR004146">
    <property type="entry name" value="DC1"/>
</dbReference>
<dbReference type="EMBL" id="JARYMX010000005">
    <property type="protein sequence ID" value="KAJ9548224.1"/>
    <property type="molecule type" value="Genomic_DNA"/>
</dbReference>
<comment type="caution">
    <text evidence="3">The sequence shown here is derived from an EMBL/GenBank/DDBJ whole genome shotgun (WGS) entry which is preliminary data.</text>
</comment>
<feature type="domain" description="DC1" evidence="2">
    <location>
        <begin position="398"/>
        <end position="442"/>
    </location>
</feature>
<evidence type="ECO:0000256" key="1">
    <source>
        <dbReference type="ARBA" id="ARBA00022737"/>
    </source>
</evidence>
<dbReference type="InterPro" id="IPR020904">
    <property type="entry name" value="Sc_DH/Rdtase_CS"/>
</dbReference>
<gene>
    <name evidence="3" type="ORF">OSB04_020767</name>
</gene>
<evidence type="ECO:0000259" key="2">
    <source>
        <dbReference type="Pfam" id="PF03107"/>
    </source>
</evidence>
<dbReference type="Gene3D" id="3.40.50.720">
    <property type="entry name" value="NAD(P)-binding Rossmann-like Domain"/>
    <property type="match status" value="1"/>
</dbReference>
<dbReference type="CDD" id="cd05233">
    <property type="entry name" value="SDR_c"/>
    <property type="match status" value="1"/>
</dbReference>
<protein>
    <recommendedName>
        <fullName evidence="2">DC1 domain-containing protein</fullName>
    </recommendedName>
</protein>
<keyword evidence="4" id="KW-1185">Reference proteome</keyword>
<feature type="domain" description="DC1" evidence="2">
    <location>
        <begin position="777"/>
        <end position="824"/>
    </location>
</feature>
<dbReference type="PRINTS" id="PR00080">
    <property type="entry name" value="SDRFAMILY"/>
</dbReference>
<dbReference type="PRINTS" id="PR00081">
    <property type="entry name" value="GDHRDH"/>
</dbReference>
<evidence type="ECO:0000313" key="3">
    <source>
        <dbReference type="EMBL" id="KAJ9548224.1"/>
    </source>
</evidence>
<proteinExistence type="predicted"/>